<protein>
    <submittedName>
        <fullName evidence="1">Uncharacterized protein</fullName>
    </submittedName>
</protein>
<gene>
    <name evidence="1" type="ORF">AS594_37080</name>
</gene>
<dbReference type="EMBL" id="MEHJ01000002">
    <property type="protein sequence ID" value="OEJ21245.1"/>
    <property type="molecule type" value="Genomic_DNA"/>
</dbReference>
<accession>A0A1E5NY58</accession>
<evidence type="ECO:0000313" key="1">
    <source>
        <dbReference type="EMBL" id="OEJ21245.1"/>
    </source>
</evidence>
<proteinExistence type="predicted"/>
<keyword evidence="2" id="KW-1185">Reference proteome</keyword>
<organism evidence="1 2">
    <name type="scientific">Streptomyces agglomeratus</name>
    <dbReference type="NCBI Taxonomy" id="285458"/>
    <lineage>
        <taxon>Bacteria</taxon>
        <taxon>Bacillati</taxon>
        <taxon>Actinomycetota</taxon>
        <taxon>Actinomycetes</taxon>
        <taxon>Kitasatosporales</taxon>
        <taxon>Streptomycetaceae</taxon>
        <taxon>Streptomyces</taxon>
    </lineage>
</organism>
<dbReference type="STRING" id="285458.BGM19_37155"/>
<sequence length="83" mass="8505">MRRDGFGEIAVAVRHAMDREFLRLEKVAQSAAAHIHKLASGSCVSCGGALFLSPLANVPARFCSAGCAAGSSQDSGAATSPKE</sequence>
<evidence type="ECO:0000313" key="2">
    <source>
        <dbReference type="Proteomes" id="UP000095759"/>
    </source>
</evidence>
<name>A0A1E5NY58_9ACTN</name>
<dbReference type="AlphaFoldDB" id="A0A1E5NY58"/>
<reference evidence="1 2" key="1">
    <citation type="submission" date="2016-08" db="EMBL/GenBank/DDBJ databases">
        <title>Complete genome sequence of Streptomyces agglomeratus strain 6-3-2, a novel anti-MRSA actinomycete isolated from Wuli of Tebit, China.</title>
        <authorList>
            <person name="Chen X."/>
        </authorList>
    </citation>
    <scope>NUCLEOTIDE SEQUENCE [LARGE SCALE GENOMIC DNA]</scope>
    <source>
        <strain evidence="1 2">6-3-2</strain>
    </source>
</reference>
<dbReference type="Proteomes" id="UP000095759">
    <property type="component" value="Unassembled WGS sequence"/>
</dbReference>
<comment type="caution">
    <text evidence="1">The sequence shown here is derived from an EMBL/GenBank/DDBJ whole genome shotgun (WGS) entry which is preliminary data.</text>
</comment>